<dbReference type="Proteomes" id="UP000274131">
    <property type="component" value="Unassembled WGS sequence"/>
</dbReference>
<reference evidence="4" key="1">
    <citation type="submission" date="2017-02" db="UniProtKB">
        <authorList>
            <consortium name="WormBaseParasite"/>
        </authorList>
    </citation>
    <scope>IDENTIFICATION</scope>
</reference>
<proteinExistence type="predicted"/>
<protein>
    <submittedName>
        <fullName evidence="4">Nuclear receptor domain-containing protein</fullName>
    </submittedName>
</protein>
<reference evidence="2 3" key="2">
    <citation type="submission" date="2018-10" db="EMBL/GenBank/DDBJ databases">
        <authorList>
            <consortium name="Pathogen Informatics"/>
        </authorList>
    </citation>
    <scope>NUCLEOTIDE SEQUENCE [LARGE SCALE GENOMIC DNA]</scope>
</reference>
<dbReference type="AlphaFoldDB" id="A0A0N4VLU1"/>
<evidence type="ECO:0000313" key="3">
    <source>
        <dbReference type="Proteomes" id="UP000274131"/>
    </source>
</evidence>
<accession>A0A0N4VLU1</accession>
<gene>
    <name evidence="2" type="ORF">EVEC_LOCUS11137</name>
</gene>
<dbReference type="EMBL" id="UXUI01011625">
    <property type="protein sequence ID" value="VDD96386.1"/>
    <property type="molecule type" value="Genomic_DNA"/>
</dbReference>
<dbReference type="WBParaSite" id="EVEC_0001187701-mRNA-1">
    <property type="protein sequence ID" value="EVEC_0001187701-mRNA-1"/>
    <property type="gene ID" value="EVEC_0001187701"/>
</dbReference>
<name>A0A0N4VLU1_ENTVE</name>
<keyword evidence="3" id="KW-1185">Reference proteome</keyword>
<evidence type="ECO:0000313" key="2">
    <source>
        <dbReference type="EMBL" id="VDD96386.1"/>
    </source>
</evidence>
<evidence type="ECO:0000256" key="1">
    <source>
        <dbReference type="SAM" id="MobiDB-lite"/>
    </source>
</evidence>
<sequence length="56" mass="5954">MVGNPGWRFKSATQPSPEFLRHAAGGTPVMPNERVMQPTADTSPALGICQGCVEVK</sequence>
<feature type="region of interest" description="Disordered" evidence="1">
    <location>
        <begin position="1"/>
        <end position="20"/>
    </location>
</feature>
<organism evidence="4">
    <name type="scientific">Enterobius vermicularis</name>
    <name type="common">Human pinworm</name>
    <dbReference type="NCBI Taxonomy" id="51028"/>
    <lineage>
        <taxon>Eukaryota</taxon>
        <taxon>Metazoa</taxon>
        <taxon>Ecdysozoa</taxon>
        <taxon>Nematoda</taxon>
        <taxon>Chromadorea</taxon>
        <taxon>Rhabditida</taxon>
        <taxon>Spirurina</taxon>
        <taxon>Oxyuridomorpha</taxon>
        <taxon>Oxyuroidea</taxon>
        <taxon>Oxyuridae</taxon>
        <taxon>Enterobius</taxon>
    </lineage>
</organism>
<evidence type="ECO:0000313" key="4">
    <source>
        <dbReference type="WBParaSite" id="EVEC_0001187701-mRNA-1"/>
    </source>
</evidence>